<evidence type="ECO:0000259" key="1">
    <source>
        <dbReference type="Pfam" id="PF09949"/>
    </source>
</evidence>
<dbReference type="Pfam" id="PF09949">
    <property type="entry name" value="APP1_cat"/>
    <property type="match status" value="1"/>
</dbReference>
<protein>
    <recommendedName>
        <fullName evidence="1">Phosphatidate phosphatase APP1 catalytic domain-containing protein</fullName>
    </recommendedName>
</protein>
<dbReference type="STRING" id="1095630.A0A2J6T3U9"/>
<dbReference type="PANTHER" id="PTHR28208">
    <property type="entry name" value="PHOSPHATIDATE PHOSPHATASE APP1"/>
    <property type="match status" value="1"/>
</dbReference>
<feature type="domain" description="Phosphatidate phosphatase APP1 catalytic" evidence="1">
    <location>
        <begin position="191"/>
        <end position="344"/>
    </location>
</feature>
<dbReference type="OrthoDB" id="414243at2759"/>
<reference evidence="2 3" key="1">
    <citation type="submission" date="2016-04" db="EMBL/GenBank/DDBJ databases">
        <title>A degradative enzymes factory behind the ericoid mycorrhizal symbiosis.</title>
        <authorList>
            <consortium name="DOE Joint Genome Institute"/>
            <person name="Martino E."/>
            <person name="Morin E."/>
            <person name="Grelet G."/>
            <person name="Kuo A."/>
            <person name="Kohler A."/>
            <person name="Daghino S."/>
            <person name="Barry K."/>
            <person name="Choi C."/>
            <person name="Cichocki N."/>
            <person name="Clum A."/>
            <person name="Copeland A."/>
            <person name="Hainaut M."/>
            <person name="Haridas S."/>
            <person name="Labutti K."/>
            <person name="Lindquist E."/>
            <person name="Lipzen A."/>
            <person name="Khouja H.-R."/>
            <person name="Murat C."/>
            <person name="Ohm R."/>
            <person name="Olson A."/>
            <person name="Spatafora J."/>
            <person name="Veneault-Fourrey C."/>
            <person name="Henrissat B."/>
            <person name="Grigoriev I."/>
            <person name="Martin F."/>
            <person name="Perotto S."/>
        </authorList>
    </citation>
    <scope>NUCLEOTIDE SEQUENCE [LARGE SCALE GENOMIC DNA]</scope>
    <source>
        <strain evidence="2 3">E</strain>
    </source>
</reference>
<organism evidence="2 3">
    <name type="scientific">Hyaloscypha bicolor E</name>
    <dbReference type="NCBI Taxonomy" id="1095630"/>
    <lineage>
        <taxon>Eukaryota</taxon>
        <taxon>Fungi</taxon>
        <taxon>Dikarya</taxon>
        <taxon>Ascomycota</taxon>
        <taxon>Pezizomycotina</taxon>
        <taxon>Leotiomycetes</taxon>
        <taxon>Helotiales</taxon>
        <taxon>Hyaloscyphaceae</taxon>
        <taxon>Hyaloscypha</taxon>
        <taxon>Hyaloscypha bicolor</taxon>
    </lineage>
</organism>
<dbReference type="AlphaFoldDB" id="A0A2J6T3U9"/>
<dbReference type="GO" id="GO:0030479">
    <property type="term" value="C:actin cortical patch"/>
    <property type="evidence" value="ECO:0007669"/>
    <property type="project" value="TreeGrafter"/>
</dbReference>
<dbReference type="GeneID" id="36586353"/>
<keyword evidence="3" id="KW-1185">Reference proteome</keyword>
<dbReference type="EMBL" id="KZ613846">
    <property type="protein sequence ID" value="PMD57593.1"/>
    <property type="molecule type" value="Genomic_DNA"/>
</dbReference>
<gene>
    <name evidence="2" type="ORF">K444DRAFT_592999</name>
</gene>
<dbReference type="GO" id="GO:0008195">
    <property type="term" value="F:phosphatidate phosphatase activity"/>
    <property type="evidence" value="ECO:0007669"/>
    <property type="project" value="InterPro"/>
</dbReference>
<evidence type="ECO:0000313" key="3">
    <source>
        <dbReference type="Proteomes" id="UP000235371"/>
    </source>
</evidence>
<dbReference type="InterPro" id="IPR052935">
    <property type="entry name" value="Mg2+_PAP"/>
</dbReference>
<dbReference type="Proteomes" id="UP000235371">
    <property type="component" value="Unassembled WGS sequence"/>
</dbReference>
<dbReference type="PANTHER" id="PTHR28208:SF1">
    <property type="entry name" value="FILAMENT ORGANIZATION PROTEIN APP1-LIKE, PUTATIVE (AFU_ORTHOLOGUE AFUA_1G06650)-RELATED"/>
    <property type="match status" value="1"/>
</dbReference>
<dbReference type="InterPro" id="IPR019236">
    <property type="entry name" value="APP1_cat"/>
</dbReference>
<dbReference type="RefSeq" id="XP_024734497.1">
    <property type="nucleotide sequence ID" value="XM_024878276.1"/>
</dbReference>
<name>A0A2J6T3U9_9HELO</name>
<dbReference type="InParanoid" id="A0A2J6T3U9"/>
<sequence length="395" mass="44412">MEHRTRRERKFDEVESGLPNIKMTPAFERRLSIATRLLSYLGPHNPAPHPITANDEVWLFDNTAYRSVDNQWRAEFVTAEFDQRTGQEVSSAVADVAENIGLAKDDAAEATIQERLMPFVQAVLPGRVVRTDFGGRKELKLGPGGRNGISSDNRGLPEFRNGEIVSSVAKVPTGTTGILKMNTVFAESEGWGLISDVDDTIKVTMTSDPIGILRSTFVSEATPVQGMPELYSFIQTTLSPSAPFFYLSASPYNLYMFLRNFREKFYPEGTIILRDANWMNLSGLLSNLTLGTEAYKVDRMEKINSWLPKRKMICIGDSTQTDPEAYGEIYRNHDGWVRLILIRKVTDIAAVGLQEKNDPERFETAFKGIPSDAWHVFETAEECYQIIKDVVARNP</sequence>
<evidence type="ECO:0000313" key="2">
    <source>
        <dbReference type="EMBL" id="PMD57593.1"/>
    </source>
</evidence>
<accession>A0A2J6T3U9</accession>
<proteinExistence type="predicted"/>